<evidence type="ECO:0000313" key="3">
    <source>
        <dbReference type="EMBL" id="KAF1997319.1"/>
    </source>
</evidence>
<keyword evidence="4" id="KW-1185">Reference proteome</keyword>
<keyword evidence="2" id="KW-0472">Membrane</keyword>
<organism evidence="3 4">
    <name type="scientific">Amniculicola lignicola CBS 123094</name>
    <dbReference type="NCBI Taxonomy" id="1392246"/>
    <lineage>
        <taxon>Eukaryota</taxon>
        <taxon>Fungi</taxon>
        <taxon>Dikarya</taxon>
        <taxon>Ascomycota</taxon>
        <taxon>Pezizomycotina</taxon>
        <taxon>Dothideomycetes</taxon>
        <taxon>Pleosporomycetidae</taxon>
        <taxon>Pleosporales</taxon>
        <taxon>Amniculicolaceae</taxon>
        <taxon>Amniculicola</taxon>
    </lineage>
</organism>
<protein>
    <submittedName>
        <fullName evidence="3">Uncharacterized protein</fullName>
    </submittedName>
</protein>
<feature type="transmembrane region" description="Helical" evidence="2">
    <location>
        <begin position="48"/>
        <end position="67"/>
    </location>
</feature>
<keyword evidence="2" id="KW-1133">Transmembrane helix</keyword>
<dbReference type="Proteomes" id="UP000799779">
    <property type="component" value="Unassembled WGS sequence"/>
</dbReference>
<evidence type="ECO:0000313" key="4">
    <source>
        <dbReference type="Proteomes" id="UP000799779"/>
    </source>
</evidence>
<dbReference type="AlphaFoldDB" id="A0A6A5W963"/>
<evidence type="ECO:0000256" key="2">
    <source>
        <dbReference type="SAM" id="Phobius"/>
    </source>
</evidence>
<accession>A0A6A5W963</accession>
<feature type="region of interest" description="Disordered" evidence="1">
    <location>
        <begin position="106"/>
        <end position="136"/>
    </location>
</feature>
<name>A0A6A5W963_9PLEO</name>
<reference evidence="3" key="1">
    <citation type="journal article" date="2020" name="Stud. Mycol.">
        <title>101 Dothideomycetes genomes: a test case for predicting lifestyles and emergence of pathogens.</title>
        <authorList>
            <person name="Haridas S."/>
            <person name="Albert R."/>
            <person name="Binder M."/>
            <person name="Bloem J."/>
            <person name="Labutti K."/>
            <person name="Salamov A."/>
            <person name="Andreopoulos B."/>
            <person name="Baker S."/>
            <person name="Barry K."/>
            <person name="Bills G."/>
            <person name="Bluhm B."/>
            <person name="Cannon C."/>
            <person name="Castanera R."/>
            <person name="Culley D."/>
            <person name="Daum C."/>
            <person name="Ezra D."/>
            <person name="Gonzalez J."/>
            <person name="Henrissat B."/>
            <person name="Kuo A."/>
            <person name="Liang C."/>
            <person name="Lipzen A."/>
            <person name="Lutzoni F."/>
            <person name="Magnuson J."/>
            <person name="Mondo S."/>
            <person name="Nolan M."/>
            <person name="Ohm R."/>
            <person name="Pangilinan J."/>
            <person name="Park H.-J."/>
            <person name="Ramirez L."/>
            <person name="Alfaro M."/>
            <person name="Sun H."/>
            <person name="Tritt A."/>
            <person name="Yoshinaga Y."/>
            <person name="Zwiers L.-H."/>
            <person name="Turgeon B."/>
            <person name="Goodwin S."/>
            <person name="Spatafora J."/>
            <person name="Crous P."/>
            <person name="Grigoriev I."/>
        </authorList>
    </citation>
    <scope>NUCLEOTIDE SEQUENCE</scope>
    <source>
        <strain evidence="3">CBS 123094</strain>
    </source>
</reference>
<sequence>MSPLASSFVARTSAPGAIRHLWACVGSVDPGCPAVLTPYGLEEARYNALLWVLYLLLLWGLAAAAHLRGAPRWRPAQLPLALSPVGRRQHRPNKLVLDFAAAASSPALPSASSSPATPSKVPASAERPATTPPQGFSQQQVDLLEKILANQEVLYQHLSAVENRLLGVAHQLQAVEVGTAPPDLGPFEQRLAAIEASLSSARSRDQAALVTTSRFFSTAQSINDNLGRARAALASDDATGHAAAVLDVVGQNLRHHQTQISSLTSQLAAVRPGPVPMLQGRGQFYPRRG</sequence>
<proteinExistence type="predicted"/>
<feature type="compositionally biased region" description="Low complexity" evidence="1">
    <location>
        <begin position="106"/>
        <end position="125"/>
    </location>
</feature>
<keyword evidence="2" id="KW-0812">Transmembrane</keyword>
<gene>
    <name evidence="3" type="ORF">P154DRAFT_537292</name>
</gene>
<evidence type="ECO:0000256" key="1">
    <source>
        <dbReference type="SAM" id="MobiDB-lite"/>
    </source>
</evidence>
<dbReference type="EMBL" id="ML977615">
    <property type="protein sequence ID" value="KAF1997319.1"/>
    <property type="molecule type" value="Genomic_DNA"/>
</dbReference>